<organism evidence="2 3">
    <name type="scientific">Thioflavicoccus mobilis 8321</name>
    <dbReference type="NCBI Taxonomy" id="765912"/>
    <lineage>
        <taxon>Bacteria</taxon>
        <taxon>Pseudomonadati</taxon>
        <taxon>Pseudomonadota</taxon>
        <taxon>Gammaproteobacteria</taxon>
        <taxon>Chromatiales</taxon>
        <taxon>Chromatiaceae</taxon>
        <taxon>Thioflavicoccus</taxon>
    </lineage>
</organism>
<evidence type="ECO:0000256" key="1">
    <source>
        <dbReference type="SAM" id="Phobius"/>
    </source>
</evidence>
<dbReference type="KEGG" id="tmb:Thimo_0162"/>
<evidence type="ECO:0000313" key="2">
    <source>
        <dbReference type="EMBL" id="AGA89037.1"/>
    </source>
</evidence>
<keyword evidence="1" id="KW-0812">Transmembrane</keyword>
<dbReference type="RefSeq" id="WP_015279187.1">
    <property type="nucleotide sequence ID" value="NC_019940.1"/>
</dbReference>
<keyword evidence="3" id="KW-1185">Reference proteome</keyword>
<name>L0GT99_9GAMM</name>
<evidence type="ECO:0000313" key="3">
    <source>
        <dbReference type="Proteomes" id="UP000010816"/>
    </source>
</evidence>
<dbReference type="EMBL" id="CP003051">
    <property type="protein sequence ID" value="AGA89037.1"/>
    <property type="molecule type" value="Genomic_DNA"/>
</dbReference>
<keyword evidence="1" id="KW-0472">Membrane</keyword>
<accession>L0GT99</accession>
<gene>
    <name evidence="2" type="ORF">Thimo_0162</name>
</gene>
<dbReference type="AlphaFoldDB" id="L0GT99"/>
<protein>
    <submittedName>
        <fullName evidence="2">Uncharacterized protein</fullName>
    </submittedName>
</protein>
<dbReference type="STRING" id="765912.Thimo_0162"/>
<feature type="transmembrane region" description="Helical" evidence="1">
    <location>
        <begin position="35"/>
        <end position="61"/>
    </location>
</feature>
<dbReference type="Proteomes" id="UP000010816">
    <property type="component" value="Chromosome"/>
</dbReference>
<dbReference type="HOGENOM" id="CLU_2848461_0_0_6"/>
<feature type="transmembrane region" description="Helical" evidence="1">
    <location>
        <begin position="7"/>
        <end position="29"/>
    </location>
</feature>
<reference evidence="2 3" key="1">
    <citation type="submission" date="2011-09" db="EMBL/GenBank/DDBJ databases">
        <title>Complete sequence of chromosome of Thioflavicoccus mobilis 8321.</title>
        <authorList>
            <consortium name="US DOE Joint Genome Institute"/>
            <person name="Lucas S."/>
            <person name="Han J."/>
            <person name="Lapidus A."/>
            <person name="Cheng J.-F."/>
            <person name="Goodwin L."/>
            <person name="Pitluck S."/>
            <person name="Peters L."/>
            <person name="Ovchinnikova G."/>
            <person name="Lu M."/>
            <person name="Detter J.C."/>
            <person name="Han C."/>
            <person name="Tapia R."/>
            <person name="Land M."/>
            <person name="Hauser L."/>
            <person name="Kyrpides N."/>
            <person name="Ivanova N."/>
            <person name="Pagani I."/>
            <person name="Vogl K."/>
            <person name="Liu Z."/>
            <person name="Imhoff J."/>
            <person name="Thiel V."/>
            <person name="Frigaard N.-U."/>
            <person name="Bryant D."/>
            <person name="Woyke T."/>
        </authorList>
    </citation>
    <scope>NUCLEOTIDE SEQUENCE [LARGE SCALE GENOMIC DNA]</scope>
    <source>
        <strain evidence="2 3">8321</strain>
    </source>
</reference>
<keyword evidence="1" id="KW-1133">Transmembrane helix</keyword>
<sequence length="65" mass="6594">MRTGWGLGLIALSLLLMAIGAGLCLWALYLFLKVLIGPAGAALGTGLATLTAALLAAWAAARLTR</sequence>
<proteinExistence type="predicted"/>